<keyword evidence="5" id="KW-1185">Reference proteome</keyword>
<feature type="non-terminal residue" evidence="4">
    <location>
        <position position="1"/>
    </location>
</feature>
<dbReference type="Gene3D" id="1.10.472.30">
    <property type="entry name" value="Transcription elongation factor S-II, central domain"/>
    <property type="match status" value="1"/>
</dbReference>
<dbReference type="PROSITE" id="PS51321">
    <property type="entry name" value="TFIIS_CENTRAL"/>
    <property type="match status" value="1"/>
</dbReference>
<evidence type="ECO:0000259" key="3">
    <source>
        <dbReference type="PROSITE" id="PS51321"/>
    </source>
</evidence>
<dbReference type="OrthoDB" id="44867at2759"/>
<organism evidence="4 5">
    <name type="scientific">Pitta sordida</name>
    <name type="common">Hooded pitta</name>
    <dbReference type="NCBI Taxonomy" id="9163"/>
    <lineage>
        <taxon>Eukaryota</taxon>
        <taxon>Metazoa</taxon>
        <taxon>Chordata</taxon>
        <taxon>Craniata</taxon>
        <taxon>Vertebrata</taxon>
        <taxon>Euteleostomi</taxon>
        <taxon>Archelosauria</taxon>
        <taxon>Archosauria</taxon>
        <taxon>Dinosauria</taxon>
        <taxon>Saurischia</taxon>
        <taxon>Theropoda</taxon>
        <taxon>Coelurosauria</taxon>
        <taxon>Aves</taxon>
        <taxon>Neognathae</taxon>
        <taxon>Neoaves</taxon>
        <taxon>Telluraves</taxon>
        <taxon>Australaves</taxon>
        <taxon>Passeriformes</taxon>
        <taxon>Pittidae</taxon>
        <taxon>Pitta</taxon>
    </lineage>
</organism>
<evidence type="ECO:0000259" key="2">
    <source>
        <dbReference type="PROSITE" id="PS51319"/>
    </source>
</evidence>
<gene>
    <name evidence="4" type="primary">Tceanc</name>
    <name evidence="4" type="ORF">PITSOR_R00722</name>
</gene>
<dbReference type="InterPro" id="IPR017923">
    <property type="entry name" value="TFIIS_N"/>
</dbReference>
<feature type="domain" description="TFIIS N-terminal" evidence="2">
    <location>
        <begin position="1"/>
        <end position="82"/>
    </location>
</feature>
<keyword evidence="1" id="KW-0539">Nucleus</keyword>
<dbReference type="PIRSF" id="PIRSF006704">
    <property type="entry name" value="TF_IIS"/>
    <property type="match status" value="1"/>
</dbReference>
<proteinExistence type="predicted"/>
<dbReference type="PROSITE" id="PS51319">
    <property type="entry name" value="TFIIS_N"/>
    <property type="match status" value="1"/>
</dbReference>
<dbReference type="Pfam" id="PF07500">
    <property type="entry name" value="TFIIS_M"/>
    <property type="match status" value="1"/>
</dbReference>
<dbReference type="GO" id="GO:0006351">
    <property type="term" value="P:DNA-templated transcription"/>
    <property type="evidence" value="ECO:0007669"/>
    <property type="project" value="InterPro"/>
</dbReference>
<protein>
    <submittedName>
        <fullName evidence="4">TEANC protein</fullName>
    </submittedName>
</protein>
<dbReference type="SUPFAM" id="SSF47676">
    <property type="entry name" value="Conserved domain common to transcription factors TFIIS, elongin A, CRSP70"/>
    <property type="match status" value="1"/>
</dbReference>
<dbReference type="InterPro" id="IPR036575">
    <property type="entry name" value="TFIIS_cen_dom_sf"/>
</dbReference>
<dbReference type="SMART" id="SM00510">
    <property type="entry name" value="TFS2M"/>
    <property type="match status" value="1"/>
</dbReference>
<dbReference type="Proteomes" id="UP000633448">
    <property type="component" value="Unassembled WGS sequence"/>
</dbReference>
<comment type="caution">
    <text evidence="4">The sequence shown here is derived from an EMBL/GenBank/DDBJ whole genome shotgun (WGS) entry which is preliminary data.</text>
</comment>
<dbReference type="InterPro" id="IPR035441">
    <property type="entry name" value="TFIIS/LEDGF_dom_sf"/>
</dbReference>
<sequence>MSDQKNIVHRTHCIEKLLSEKNWSDIEDHLKELEDVDMTIDYLQETEVTKAVYRVLKSCPSGQLKKKAKQLLSRWKALYKNNCAQSMQVKKSVAVRVKEEMEHCSLVPREQPLSEGPCQQEALSGTSSNILVSSQNVDSVVCGNAGGSMNQLASADEQQHTVNEDSKSFDNEASLQQDLMRALRCKCTDLLYKALIGSAEDEEGTVKWLEISKAIEEHIFALHAKNDKKYKNCIRSKISNLKNPKNCHLKHNLFTGTLSPKAFAEMTVMEMASDELKQLRALYTESSVQEHQLPQVINGTQTNKIKCRRCEKFDCTVTMIARGTLFLPSWVRNTNPDEQMLTYVICNECGEQWYHSRWICL</sequence>
<accession>A0A851F8R1</accession>
<dbReference type="SUPFAM" id="SSF57783">
    <property type="entry name" value="Zinc beta-ribbon"/>
    <property type="match status" value="1"/>
</dbReference>
<evidence type="ECO:0000313" key="5">
    <source>
        <dbReference type="Proteomes" id="UP000633448"/>
    </source>
</evidence>
<evidence type="ECO:0000256" key="1">
    <source>
        <dbReference type="PROSITE-ProRule" id="PRU00649"/>
    </source>
</evidence>
<dbReference type="InterPro" id="IPR035100">
    <property type="entry name" value="TF_IIS-typ"/>
</dbReference>
<dbReference type="PANTHER" id="PTHR11477:SF7">
    <property type="entry name" value="TRANSCRIPTION ELONGATION FACTOR A N-TERMINAL AND CENTRAL DOMAIN-CONTAINING PROTEIN"/>
    <property type="match status" value="1"/>
</dbReference>
<dbReference type="Pfam" id="PF08711">
    <property type="entry name" value="Med26"/>
    <property type="match status" value="1"/>
</dbReference>
<dbReference type="Gene3D" id="1.20.930.10">
    <property type="entry name" value="Conserved domain common to transcription factors TFIIS, elongin A, CRSP70"/>
    <property type="match status" value="1"/>
</dbReference>
<feature type="domain" description="TFIIS central" evidence="3">
    <location>
        <begin position="183"/>
        <end position="299"/>
    </location>
</feature>
<reference evidence="4" key="1">
    <citation type="submission" date="2019-10" db="EMBL/GenBank/DDBJ databases">
        <title>Bird 10,000 Genomes (B10K) Project - Family phase.</title>
        <authorList>
            <person name="Zhang G."/>
        </authorList>
    </citation>
    <scope>NUCLEOTIDE SEQUENCE</scope>
    <source>
        <strain evidence="4">B10K-DU-002-53</strain>
        <tissue evidence="4">Muscle</tissue>
    </source>
</reference>
<dbReference type="EMBL" id="WEKX01008304">
    <property type="protein sequence ID" value="NWI88194.1"/>
    <property type="molecule type" value="Genomic_DNA"/>
</dbReference>
<dbReference type="GO" id="GO:0005634">
    <property type="term" value="C:nucleus"/>
    <property type="evidence" value="ECO:0007669"/>
    <property type="project" value="UniProtKB-SubCell"/>
</dbReference>
<name>A0A851F8R1_PITSO</name>
<dbReference type="PANTHER" id="PTHR11477">
    <property type="entry name" value="TRANSCRIPTION FACTOR S-II ZINC FINGER DOMAIN-CONTAINING PROTEIN"/>
    <property type="match status" value="1"/>
</dbReference>
<comment type="subcellular location">
    <subcellularLocation>
        <location evidence="1">Nucleus</location>
    </subcellularLocation>
</comment>
<dbReference type="InterPro" id="IPR003618">
    <property type="entry name" value="TFIIS_cen_dom"/>
</dbReference>
<evidence type="ECO:0000313" key="4">
    <source>
        <dbReference type="EMBL" id="NWI88194.1"/>
    </source>
</evidence>
<dbReference type="SUPFAM" id="SSF46942">
    <property type="entry name" value="Elongation factor TFIIS domain 2"/>
    <property type="match status" value="1"/>
</dbReference>
<dbReference type="Gene3D" id="2.20.25.10">
    <property type="match status" value="1"/>
</dbReference>
<feature type="non-terminal residue" evidence="4">
    <location>
        <position position="361"/>
    </location>
</feature>
<dbReference type="AlphaFoldDB" id="A0A851F8R1"/>